<feature type="transmembrane region" description="Helical" evidence="1">
    <location>
        <begin position="264"/>
        <end position="284"/>
    </location>
</feature>
<proteinExistence type="predicted"/>
<reference evidence="2 3" key="1">
    <citation type="journal article" date="2022" name="bioRxiv">
        <title>Genomics of Preaxostyla Flagellates Illuminates Evolutionary Transitions and the Path Towards Mitochondrial Loss.</title>
        <authorList>
            <person name="Novak L.V.F."/>
            <person name="Treitli S.C."/>
            <person name="Pyrih J."/>
            <person name="Halakuc P."/>
            <person name="Pipaliya S.V."/>
            <person name="Vacek V."/>
            <person name="Brzon O."/>
            <person name="Soukal P."/>
            <person name="Eme L."/>
            <person name="Dacks J.B."/>
            <person name="Karnkowska A."/>
            <person name="Elias M."/>
            <person name="Hampl V."/>
        </authorList>
    </citation>
    <scope>NUCLEOTIDE SEQUENCE [LARGE SCALE GENOMIC DNA]</scope>
    <source>
        <strain evidence="2">NAU3</strain>
        <tissue evidence="2">Gut</tissue>
    </source>
</reference>
<keyword evidence="1" id="KW-0472">Membrane</keyword>
<evidence type="ECO:0000313" key="2">
    <source>
        <dbReference type="EMBL" id="KAK2960327.1"/>
    </source>
</evidence>
<evidence type="ECO:0000256" key="1">
    <source>
        <dbReference type="SAM" id="Phobius"/>
    </source>
</evidence>
<feature type="transmembrane region" description="Helical" evidence="1">
    <location>
        <begin position="231"/>
        <end position="252"/>
    </location>
</feature>
<dbReference type="Proteomes" id="UP001281761">
    <property type="component" value="Unassembled WGS sequence"/>
</dbReference>
<feature type="transmembrane region" description="Helical" evidence="1">
    <location>
        <begin position="156"/>
        <end position="179"/>
    </location>
</feature>
<keyword evidence="3" id="KW-1185">Reference proteome</keyword>
<name>A0ABQ9Y994_9EUKA</name>
<organism evidence="2 3">
    <name type="scientific">Blattamonas nauphoetae</name>
    <dbReference type="NCBI Taxonomy" id="2049346"/>
    <lineage>
        <taxon>Eukaryota</taxon>
        <taxon>Metamonada</taxon>
        <taxon>Preaxostyla</taxon>
        <taxon>Oxymonadida</taxon>
        <taxon>Blattamonas</taxon>
    </lineage>
</organism>
<dbReference type="EMBL" id="JARBJD010000023">
    <property type="protein sequence ID" value="KAK2960327.1"/>
    <property type="molecule type" value="Genomic_DNA"/>
</dbReference>
<keyword evidence="1" id="KW-1133">Transmembrane helix</keyword>
<sequence length="328" mass="38075">MVVVSEFLSLHLFISHSKGIFDTLCPQNAILPFVFFPLLFSRSPLVFISPLFAFTTLSVVEVRQFPSQSFAFFHHFSFLLPFLLQDRVPVLVLVLLLSFMFLFNFTAFSLPHFSFFFLRLERLLPALCLCFEHVLCLFISLSDLLRALCSEIRNLFLRLIQLCFQFVPLPFILSSPLFVSLVPIQTRILKLVLEVFVSVTFLIEQICELIFECLDPFFSPLLNLLDSRSFSLCLFFVFSLFFFGSFRSFFFVGLSQLVDFLPPSLVHVFHCAFSFFFCLPFLSFVRPSQILHHLLVFPSFLFSLQLLREARCVLRLLSLLLILRTGLL</sequence>
<protein>
    <submittedName>
        <fullName evidence="2">Uncharacterized protein</fullName>
    </submittedName>
</protein>
<gene>
    <name evidence="2" type="ORF">BLNAU_4544</name>
</gene>
<keyword evidence="1" id="KW-0812">Transmembrane</keyword>
<evidence type="ECO:0000313" key="3">
    <source>
        <dbReference type="Proteomes" id="UP001281761"/>
    </source>
</evidence>
<comment type="caution">
    <text evidence="2">The sequence shown here is derived from an EMBL/GenBank/DDBJ whole genome shotgun (WGS) entry which is preliminary data.</text>
</comment>
<feature type="transmembrane region" description="Helical" evidence="1">
    <location>
        <begin position="123"/>
        <end position="141"/>
    </location>
</feature>
<feature type="transmembrane region" description="Helical" evidence="1">
    <location>
        <begin position="90"/>
        <end position="111"/>
    </location>
</feature>
<accession>A0ABQ9Y994</accession>